<dbReference type="Proteomes" id="UP001357485">
    <property type="component" value="Unassembled WGS sequence"/>
</dbReference>
<evidence type="ECO:0000313" key="3">
    <source>
        <dbReference type="Proteomes" id="UP001357485"/>
    </source>
</evidence>
<feature type="domain" description="Swiss Army Knife RNA repair protein HAD" evidence="1">
    <location>
        <begin position="1"/>
        <end position="57"/>
    </location>
</feature>
<proteinExistence type="predicted"/>
<comment type="caution">
    <text evidence="2">The sequence shown here is derived from an EMBL/GenBank/DDBJ whole genome shotgun (WGS) entry which is preliminary data.</text>
</comment>
<organism evidence="2 3">
    <name type="scientific">Cryomyces antarcticus</name>
    <dbReference type="NCBI Taxonomy" id="329879"/>
    <lineage>
        <taxon>Eukaryota</taxon>
        <taxon>Fungi</taxon>
        <taxon>Dikarya</taxon>
        <taxon>Ascomycota</taxon>
        <taxon>Pezizomycotina</taxon>
        <taxon>Dothideomycetes</taxon>
        <taxon>Dothideomycetes incertae sedis</taxon>
        <taxon>Cryomyces</taxon>
    </lineage>
</organism>
<sequence length="57" mass="6620">MVKSKKLEFDMVCLKPIVGPANQKFPSTMAFKQAFLSDLVHTYKDADEIRIYEDRPK</sequence>
<feature type="non-terminal residue" evidence="2">
    <location>
        <position position="57"/>
    </location>
</feature>
<name>A0ABR0LRD8_9PEZI</name>
<accession>A0ABR0LRD8</accession>
<dbReference type="EMBL" id="JAVRRA010013932">
    <property type="protein sequence ID" value="KAK5220339.1"/>
    <property type="molecule type" value="Genomic_DNA"/>
</dbReference>
<dbReference type="InterPro" id="IPR018812">
    <property type="entry name" value="SAK_HAD"/>
</dbReference>
<protein>
    <recommendedName>
        <fullName evidence="1">Swiss Army Knife RNA repair protein HAD domain-containing protein</fullName>
    </recommendedName>
</protein>
<keyword evidence="3" id="KW-1185">Reference proteome</keyword>
<evidence type="ECO:0000259" key="1">
    <source>
        <dbReference type="Pfam" id="PF10307"/>
    </source>
</evidence>
<dbReference type="Pfam" id="PF10307">
    <property type="entry name" value="HAD_SAK_1"/>
    <property type="match status" value="1"/>
</dbReference>
<reference evidence="2 3" key="1">
    <citation type="submission" date="2023-08" db="EMBL/GenBank/DDBJ databases">
        <title>Black Yeasts Isolated from many extreme environments.</title>
        <authorList>
            <person name="Coleine C."/>
            <person name="Stajich J.E."/>
            <person name="Selbmann L."/>
        </authorList>
    </citation>
    <scope>NUCLEOTIDE SEQUENCE [LARGE SCALE GENOMIC DNA]</scope>
    <source>
        <strain evidence="2 3">CCFEE 536</strain>
    </source>
</reference>
<evidence type="ECO:0000313" key="2">
    <source>
        <dbReference type="EMBL" id="KAK5220339.1"/>
    </source>
</evidence>
<gene>
    <name evidence="2" type="ORF">LTR16_012804</name>
</gene>